<dbReference type="GO" id="GO:0008855">
    <property type="term" value="F:exodeoxyribonuclease VII activity"/>
    <property type="evidence" value="ECO:0007669"/>
    <property type="project" value="UniProtKB-UniRule"/>
</dbReference>
<dbReference type="PIRSF" id="PIRSF006488">
    <property type="entry name" value="Exonuc_VII_S"/>
    <property type="match status" value="1"/>
</dbReference>
<dbReference type="SUPFAM" id="SSF116842">
    <property type="entry name" value="XseB-like"/>
    <property type="match status" value="1"/>
</dbReference>
<evidence type="ECO:0000256" key="5">
    <source>
        <dbReference type="ARBA" id="ARBA00022839"/>
    </source>
</evidence>
<organism evidence="8 9">
    <name type="scientific">Deferribacter autotrophicus</name>
    <dbReference type="NCBI Taxonomy" id="500465"/>
    <lineage>
        <taxon>Bacteria</taxon>
        <taxon>Pseudomonadati</taxon>
        <taxon>Deferribacterota</taxon>
        <taxon>Deferribacteres</taxon>
        <taxon>Deferribacterales</taxon>
        <taxon>Deferribacteraceae</taxon>
        <taxon>Deferribacter</taxon>
    </lineage>
</organism>
<keyword evidence="5 6" id="KW-0269">Exonuclease</keyword>
<dbReference type="GO" id="GO:0009318">
    <property type="term" value="C:exodeoxyribonuclease VII complex"/>
    <property type="evidence" value="ECO:0007669"/>
    <property type="project" value="UniProtKB-UniRule"/>
</dbReference>
<comment type="catalytic activity">
    <reaction evidence="6">
        <text>Exonucleolytic cleavage in either 5'- to 3'- or 3'- to 5'-direction to yield nucleoside 5'-phosphates.</text>
        <dbReference type="EC" id="3.1.11.6"/>
    </reaction>
</comment>
<dbReference type="NCBIfam" id="TIGR01280">
    <property type="entry name" value="xseB"/>
    <property type="match status" value="1"/>
</dbReference>
<accession>A0A5A8F4V4</accession>
<dbReference type="GO" id="GO:0006308">
    <property type="term" value="P:DNA catabolic process"/>
    <property type="evidence" value="ECO:0007669"/>
    <property type="project" value="UniProtKB-UniRule"/>
</dbReference>
<keyword evidence="9" id="KW-1185">Reference proteome</keyword>
<dbReference type="InterPro" id="IPR037004">
    <property type="entry name" value="Exonuc_VII_ssu_sf"/>
</dbReference>
<evidence type="ECO:0000256" key="7">
    <source>
        <dbReference type="SAM" id="Coils"/>
    </source>
</evidence>
<evidence type="ECO:0000313" key="9">
    <source>
        <dbReference type="Proteomes" id="UP000322876"/>
    </source>
</evidence>
<dbReference type="PANTHER" id="PTHR34137">
    <property type="entry name" value="EXODEOXYRIBONUCLEASE 7 SMALL SUBUNIT"/>
    <property type="match status" value="1"/>
</dbReference>
<dbReference type="InterPro" id="IPR003761">
    <property type="entry name" value="Exonuc_VII_S"/>
</dbReference>
<dbReference type="EMBL" id="VFJB01000002">
    <property type="protein sequence ID" value="KAA0259159.1"/>
    <property type="molecule type" value="Genomic_DNA"/>
</dbReference>
<name>A0A5A8F4V4_9BACT</name>
<keyword evidence="7" id="KW-0175">Coiled coil</keyword>
<comment type="caution">
    <text evidence="8">The sequence shown here is derived from an EMBL/GenBank/DDBJ whole genome shotgun (WGS) entry which is preliminary data.</text>
</comment>
<evidence type="ECO:0000256" key="4">
    <source>
        <dbReference type="ARBA" id="ARBA00022801"/>
    </source>
</evidence>
<evidence type="ECO:0000256" key="3">
    <source>
        <dbReference type="ARBA" id="ARBA00022722"/>
    </source>
</evidence>
<gene>
    <name evidence="6 8" type="primary">xseB</name>
    <name evidence="8" type="ORF">FHQ18_01530</name>
</gene>
<keyword evidence="2 6" id="KW-0963">Cytoplasm</keyword>
<dbReference type="AlphaFoldDB" id="A0A5A8F4V4"/>
<comment type="function">
    <text evidence="6">Bidirectionally degrades single-stranded DNA into large acid-insoluble oligonucleotides, which are then degraded further into small acid-soluble oligonucleotides.</text>
</comment>
<evidence type="ECO:0000313" key="8">
    <source>
        <dbReference type="EMBL" id="KAA0259159.1"/>
    </source>
</evidence>
<comment type="subunit">
    <text evidence="6">Heterooligomer composed of large and small subunits.</text>
</comment>
<dbReference type="PANTHER" id="PTHR34137:SF1">
    <property type="entry name" value="EXODEOXYRIBONUCLEASE 7 SMALL SUBUNIT"/>
    <property type="match status" value="1"/>
</dbReference>
<protein>
    <recommendedName>
        <fullName evidence="6">Exodeoxyribonuclease 7 small subunit</fullName>
        <ecNumber evidence="6">3.1.11.6</ecNumber>
    </recommendedName>
    <alternativeName>
        <fullName evidence="6">Exodeoxyribonuclease VII small subunit</fullName>
        <shortName evidence="6">Exonuclease VII small subunit</shortName>
    </alternativeName>
</protein>
<reference evidence="8 9" key="1">
    <citation type="submission" date="2019-06" db="EMBL/GenBank/DDBJ databases">
        <title>Genomic insights into carbon and energy metabolism of Deferribacter autotrophicus revealed new metabolic traits in the phylum Deferribacteres.</title>
        <authorList>
            <person name="Slobodkin A.I."/>
            <person name="Slobodkina G.B."/>
            <person name="Allioux M."/>
            <person name="Alain K."/>
            <person name="Jebbar M."/>
            <person name="Shadrin V."/>
            <person name="Kublanov I.V."/>
            <person name="Toshchakov S.V."/>
            <person name="Bonch-Osmolovskaya E.A."/>
        </authorList>
    </citation>
    <scope>NUCLEOTIDE SEQUENCE [LARGE SCALE GENOMIC DNA]</scope>
    <source>
        <strain evidence="8 9">SL50</strain>
    </source>
</reference>
<dbReference type="EC" id="3.1.11.6" evidence="6"/>
<keyword evidence="4 6" id="KW-0378">Hydrolase</keyword>
<dbReference type="Pfam" id="PF02609">
    <property type="entry name" value="Exonuc_VII_S"/>
    <property type="match status" value="1"/>
</dbReference>
<dbReference type="GO" id="GO:0005829">
    <property type="term" value="C:cytosol"/>
    <property type="evidence" value="ECO:0007669"/>
    <property type="project" value="TreeGrafter"/>
</dbReference>
<evidence type="ECO:0000256" key="6">
    <source>
        <dbReference type="HAMAP-Rule" id="MF_00337"/>
    </source>
</evidence>
<dbReference type="Gene3D" id="1.10.287.1040">
    <property type="entry name" value="Exonuclease VII, small subunit"/>
    <property type="match status" value="1"/>
</dbReference>
<dbReference type="RefSeq" id="WP_149265414.1">
    <property type="nucleotide sequence ID" value="NZ_VFJB01000002.1"/>
</dbReference>
<proteinExistence type="inferred from homology"/>
<evidence type="ECO:0000256" key="2">
    <source>
        <dbReference type="ARBA" id="ARBA00022490"/>
    </source>
</evidence>
<comment type="similarity">
    <text evidence="1 6">Belongs to the XseB family.</text>
</comment>
<dbReference type="Proteomes" id="UP000322876">
    <property type="component" value="Unassembled WGS sequence"/>
</dbReference>
<dbReference type="HAMAP" id="MF_00337">
    <property type="entry name" value="Exonuc_7_S"/>
    <property type="match status" value="1"/>
</dbReference>
<comment type="subcellular location">
    <subcellularLocation>
        <location evidence="6">Cytoplasm</location>
    </subcellularLocation>
</comment>
<evidence type="ECO:0000256" key="1">
    <source>
        <dbReference type="ARBA" id="ARBA00009998"/>
    </source>
</evidence>
<keyword evidence="3 6" id="KW-0540">Nuclease</keyword>
<sequence length="76" mass="8879">MSSEKNSFEKKMQRLEEIVNILENEELGIEESLQLFQEGMKIGKECKEFLKKLELKVNKILEVNEDGTLTSEPFDE</sequence>
<feature type="coiled-coil region" evidence="7">
    <location>
        <begin position="5"/>
        <end position="32"/>
    </location>
</feature>